<keyword evidence="10" id="KW-0862">Zinc</keyword>
<keyword evidence="11 15" id="KW-1133">Transmembrane helix</keyword>
<evidence type="ECO:0000313" key="17">
    <source>
        <dbReference type="EMBL" id="KZV23797.1"/>
    </source>
</evidence>
<keyword evidence="18" id="KW-1185">Reference proteome</keyword>
<dbReference type="EC" id="2.3.2.27" evidence="4"/>
<comment type="similarity">
    <text evidence="13">Belongs to the RING-type zinc finger family. ATL subfamily.</text>
</comment>
<dbReference type="GO" id="GO:0008270">
    <property type="term" value="F:zinc ion binding"/>
    <property type="evidence" value="ECO:0007669"/>
    <property type="project" value="UniProtKB-KW"/>
</dbReference>
<dbReference type="PANTHER" id="PTHR46913">
    <property type="entry name" value="RING-H2 FINGER PROTEIN ATL16"/>
    <property type="match status" value="1"/>
</dbReference>
<dbReference type="Gene3D" id="3.30.40.10">
    <property type="entry name" value="Zinc/RING finger domain, C3HC4 (zinc finger)"/>
    <property type="match status" value="1"/>
</dbReference>
<comment type="pathway">
    <text evidence="3">Protein modification; protein ubiquitination.</text>
</comment>
<evidence type="ECO:0000256" key="2">
    <source>
        <dbReference type="ARBA" id="ARBA00004167"/>
    </source>
</evidence>
<reference evidence="17 18" key="1">
    <citation type="journal article" date="2015" name="Proc. Natl. Acad. Sci. U.S.A.">
        <title>The resurrection genome of Boea hygrometrica: A blueprint for survival of dehydration.</title>
        <authorList>
            <person name="Xiao L."/>
            <person name="Yang G."/>
            <person name="Zhang L."/>
            <person name="Yang X."/>
            <person name="Zhao S."/>
            <person name="Ji Z."/>
            <person name="Zhou Q."/>
            <person name="Hu M."/>
            <person name="Wang Y."/>
            <person name="Chen M."/>
            <person name="Xu Y."/>
            <person name="Jin H."/>
            <person name="Xiao X."/>
            <person name="Hu G."/>
            <person name="Bao F."/>
            <person name="Hu Y."/>
            <person name="Wan P."/>
            <person name="Li L."/>
            <person name="Deng X."/>
            <person name="Kuang T."/>
            <person name="Xiang C."/>
            <person name="Zhu J.K."/>
            <person name="Oliver M.J."/>
            <person name="He Y."/>
        </authorList>
    </citation>
    <scope>NUCLEOTIDE SEQUENCE [LARGE SCALE GENOMIC DNA]</scope>
    <source>
        <strain evidence="18">cv. XS01</strain>
    </source>
</reference>
<dbReference type="PANTHER" id="PTHR46913:SF1">
    <property type="entry name" value="RING-H2 FINGER PROTEIN ATL16"/>
    <property type="match status" value="1"/>
</dbReference>
<keyword evidence="7" id="KW-0479">Metal-binding</keyword>
<gene>
    <name evidence="17" type="ORF">F511_22859</name>
</gene>
<dbReference type="InterPro" id="IPR044600">
    <property type="entry name" value="ATL1/ATL16-like"/>
</dbReference>
<organism evidence="17 18">
    <name type="scientific">Dorcoceras hygrometricum</name>
    <dbReference type="NCBI Taxonomy" id="472368"/>
    <lineage>
        <taxon>Eukaryota</taxon>
        <taxon>Viridiplantae</taxon>
        <taxon>Streptophyta</taxon>
        <taxon>Embryophyta</taxon>
        <taxon>Tracheophyta</taxon>
        <taxon>Spermatophyta</taxon>
        <taxon>Magnoliopsida</taxon>
        <taxon>eudicotyledons</taxon>
        <taxon>Gunneridae</taxon>
        <taxon>Pentapetalae</taxon>
        <taxon>asterids</taxon>
        <taxon>lamiids</taxon>
        <taxon>Lamiales</taxon>
        <taxon>Gesneriaceae</taxon>
        <taxon>Didymocarpoideae</taxon>
        <taxon>Trichosporeae</taxon>
        <taxon>Loxocarpinae</taxon>
        <taxon>Dorcoceras</taxon>
    </lineage>
</organism>
<dbReference type="AlphaFoldDB" id="A0A2Z7AWV5"/>
<evidence type="ECO:0000259" key="16">
    <source>
        <dbReference type="PROSITE" id="PS50089"/>
    </source>
</evidence>
<keyword evidence="5" id="KW-0808">Transferase</keyword>
<evidence type="ECO:0000256" key="15">
    <source>
        <dbReference type="SAM" id="Phobius"/>
    </source>
</evidence>
<keyword evidence="12 15" id="KW-0472">Membrane</keyword>
<dbReference type="EMBL" id="KV013372">
    <property type="protein sequence ID" value="KZV23797.1"/>
    <property type="molecule type" value="Genomic_DNA"/>
</dbReference>
<comment type="subcellular location">
    <subcellularLocation>
        <location evidence="2">Membrane</location>
        <topology evidence="2">Single-pass membrane protein</topology>
    </subcellularLocation>
</comment>
<dbReference type="UniPathway" id="UPA00143"/>
<name>A0A2Z7AWV5_9LAMI</name>
<keyword evidence="9" id="KW-0833">Ubl conjugation pathway</keyword>
<dbReference type="Proteomes" id="UP000250235">
    <property type="component" value="Unassembled WGS sequence"/>
</dbReference>
<evidence type="ECO:0000256" key="13">
    <source>
        <dbReference type="ARBA" id="ARBA00024209"/>
    </source>
</evidence>
<dbReference type="SMART" id="SM00184">
    <property type="entry name" value="RING"/>
    <property type="match status" value="1"/>
</dbReference>
<keyword evidence="6 15" id="KW-0812">Transmembrane</keyword>
<evidence type="ECO:0000256" key="14">
    <source>
        <dbReference type="PROSITE-ProRule" id="PRU00175"/>
    </source>
</evidence>
<evidence type="ECO:0000256" key="10">
    <source>
        <dbReference type="ARBA" id="ARBA00022833"/>
    </source>
</evidence>
<evidence type="ECO:0000256" key="1">
    <source>
        <dbReference type="ARBA" id="ARBA00000900"/>
    </source>
</evidence>
<feature type="domain" description="RING-type" evidence="16">
    <location>
        <begin position="120"/>
        <end position="162"/>
    </location>
</feature>
<dbReference type="GO" id="GO:0016567">
    <property type="term" value="P:protein ubiquitination"/>
    <property type="evidence" value="ECO:0007669"/>
    <property type="project" value="UniProtKB-UniPathway"/>
</dbReference>
<dbReference type="OrthoDB" id="8062037at2759"/>
<comment type="catalytic activity">
    <reaction evidence="1">
        <text>S-ubiquitinyl-[E2 ubiquitin-conjugating enzyme]-L-cysteine + [acceptor protein]-L-lysine = [E2 ubiquitin-conjugating enzyme]-L-cysteine + N(6)-ubiquitinyl-[acceptor protein]-L-lysine.</text>
        <dbReference type="EC" id="2.3.2.27"/>
    </reaction>
</comment>
<dbReference type="InterPro" id="IPR013083">
    <property type="entry name" value="Znf_RING/FYVE/PHD"/>
</dbReference>
<evidence type="ECO:0000256" key="5">
    <source>
        <dbReference type="ARBA" id="ARBA00022679"/>
    </source>
</evidence>
<accession>A0A2Z7AWV5</accession>
<evidence type="ECO:0000313" key="18">
    <source>
        <dbReference type="Proteomes" id="UP000250235"/>
    </source>
</evidence>
<dbReference type="Pfam" id="PF13639">
    <property type="entry name" value="zf-RING_2"/>
    <property type="match status" value="1"/>
</dbReference>
<dbReference type="PROSITE" id="PS50089">
    <property type="entry name" value="ZF_RING_2"/>
    <property type="match status" value="1"/>
</dbReference>
<evidence type="ECO:0000256" key="8">
    <source>
        <dbReference type="ARBA" id="ARBA00022771"/>
    </source>
</evidence>
<evidence type="ECO:0000256" key="9">
    <source>
        <dbReference type="ARBA" id="ARBA00022786"/>
    </source>
</evidence>
<feature type="transmembrane region" description="Helical" evidence="15">
    <location>
        <begin position="36"/>
        <end position="55"/>
    </location>
</feature>
<protein>
    <recommendedName>
        <fullName evidence="4">RING-type E3 ubiquitin transferase</fullName>
        <ecNumber evidence="4">2.3.2.27</ecNumber>
    </recommendedName>
</protein>
<dbReference type="SUPFAM" id="SSF57850">
    <property type="entry name" value="RING/U-box"/>
    <property type="match status" value="1"/>
</dbReference>
<evidence type="ECO:0000256" key="7">
    <source>
        <dbReference type="ARBA" id="ARBA00022723"/>
    </source>
</evidence>
<evidence type="ECO:0000256" key="6">
    <source>
        <dbReference type="ARBA" id="ARBA00022692"/>
    </source>
</evidence>
<evidence type="ECO:0000256" key="11">
    <source>
        <dbReference type="ARBA" id="ARBA00022989"/>
    </source>
</evidence>
<keyword evidence="8 14" id="KW-0863">Zinc-finger</keyword>
<evidence type="ECO:0000256" key="4">
    <source>
        <dbReference type="ARBA" id="ARBA00012483"/>
    </source>
</evidence>
<sequence length="166" mass="18530">MHHPTPRKANMSPASSFGWHNGEFDGGNFQIHGSTLYFILVLFSSILFINVLFLLSRWACRCFHHSPPPPSIPITLPVRRPSPPPAPRGLDPTSINNLPILLYKSSCSDIDAGRITETDCCICIGPFREGEKMKMLPECKHCFHSECVDEWLNAHSSCPLCRASLV</sequence>
<dbReference type="GO" id="GO:0016020">
    <property type="term" value="C:membrane"/>
    <property type="evidence" value="ECO:0007669"/>
    <property type="project" value="UniProtKB-SubCell"/>
</dbReference>
<evidence type="ECO:0000256" key="3">
    <source>
        <dbReference type="ARBA" id="ARBA00004906"/>
    </source>
</evidence>
<evidence type="ECO:0000256" key="12">
    <source>
        <dbReference type="ARBA" id="ARBA00023136"/>
    </source>
</evidence>
<dbReference type="InterPro" id="IPR001841">
    <property type="entry name" value="Znf_RING"/>
</dbReference>
<proteinExistence type="inferred from homology"/>
<dbReference type="GO" id="GO:0061630">
    <property type="term" value="F:ubiquitin protein ligase activity"/>
    <property type="evidence" value="ECO:0007669"/>
    <property type="project" value="UniProtKB-EC"/>
</dbReference>